<feature type="compositionally biased region" description="Basic and acidic residues" evidence="1">
    <location>
        <begin position="512"/>
        <end position="523"/>
    </location>
</feature>
<reference evidence="3" key="1">
    <citation type="submission" date="2014-11" db="EMBL/GenBank/DDBJ databases">
        <authorList>
            <person name="Otto D Thomas"/>
            <person name="Naeem Raeece"/>
        </authorList>
    </citation>
    <scope>NUCLEOTIDE SEQUENCE</scope>
</reference>
<feature type="chain" id="PRO_5005188799" evidence="2">
    <location>
        <begin position="20"/>
        <end position="830"/>
    </location>
</feature>
<name>A0A0G4FMA2_9ALVE</name>
<dbReference type="VEuPathDB" id="CryptoDB:Cvel_17725"/>
<evidence type="ECO:0000313" key="3">
    <source>
        <dbReference type="EMBL" id="CEM15120.1"/>
    </source>
</evidence>
<gene>
    <name evidence="3" type="ORF">Cvel_17725</name>
</gene>
<feature type="region of interest" description="Disordered" evidence="1">
    <location>
        <begin position="138"/>
        <end position="308"/>
    </location>
</feature>
<feature type="region of interest" description="Disordered" evidence="1">
    <location>
        <begin position="510"/>
        <end position="554"/>
    </location>
</feature>
<evidence type="ECO:0000256" key="2">
    <source>
        <dbReference type="SAM" id="SignalP"/>
    </source>
</evidence>
<keyword evidence="2" id="KW-0732">Signal</keyword>
<feature type="compositionally biased region" description="Basic and acidic residues" evidence="1">
    <location>
        <begin position="796"/>
        <end position="805"/>
    </location>
</feature>
<feature type="region of interest" description="Disordered" evidence="1">
    <location>
        <begin position="753"/>
        <end position="807"/>
    </location>
</feature>
<protein>
    <submittedName>
        <fullName evidence="3">Uncharacterized protein</fullName>
    </submittedName>
</protein>
<feature type="compositionally biased region" description="Low complexity" evidence="1">
    <location>
        <begin position="541"/>
        <end position="554"/>
    </location>
</feature>
<feature type="compositionally biased region" description="Low complexity" evidence="1">
    <location>
        <begin position="263"/>
        <end position="272"/>
    </location>
</feature>
<feature type="signal peptide" evidence="2">
    <location>
        <begin position="1"/>
        <end position="19"/>
    </location>
</feature>
<feature type="compositionally biased region" description="Low complexity" evidence="1">
    <location>
        <begin position="201"/>
        <end position="241"/>
    </location>
</feature>
<feature type="compositionally biased region" description="Low complexity" evidence="1">
    <location>
        <begin position="156"/>
        <end position="167"/>
    </location>
</feature>
<accession>A0A0G4FMA2</accession>
<sequence length="830" mass="90606">MAALIFLLALALLPGLSWAREVVCLGFLQCAASAFKAFLRKPSPPPTNGSKRRPDTSCRPAHAAEMVAERSRASSRTAVKKELRRTLRKMLHDQPPMSSWPSFHTADGREETDAVEGIYANVVQVPIFDLHFLSEGGAVRSPSRPPEREPQLTYEPPQSFLPLSPSSTESPRSVPLTRSREASSTPSRPQHTAAPSPPVWSQPSEIPSSRLSSPSSSPSSSTRRAGSFGGFSSSRFSSPLGSSGGAFRSKKWEPRGGSFSRFSPAGDSGSSPSPLPSPSRRDWRQESRERWRAERSMNRKRAWGGGGRIPQKSAFRVGSLEDELIEDNDVLQSWEKMDPQFREICRKRALPVSEGECKPPEDSGDGPFPLNVRVARELQHLATACARSTGPSSGFKYTAFSKAAAVIESAPVPVVNLSVALAVLREGGMKLSGEERQVVKKGRPRSSVLNAVAEVLQSGGSATLQKIKSSEKRALVRELLRSPFLIPEAAESVILRGGFGTFEEFQQNLQRGRGEGKGREGGQYRRQTAARGLEVPDPHSRFSSSSSESAALDSLSPLQREAGALGPSLVESLRGVEVEAWQGLFSELLRELPCLRTEKGEHGLLDDFSLSVHLRAETETEPGTRNEAPIPLGLHITIREKERAPTARENGGRACKAAPSVNLMTPTAATNTLSTGAPLPCVKRRRRTKRFKEMEAQMDTLLRRVKAEIVESLVKKGVAVSDLLGPSLLQEALESATKRREWLCVAHEEERREALSMEGSSEEVTGGKGKGEKGKKKGERKKAEGRGGKAGKKKSKDTETGENQRDLLFVKLPWNTQSFRAMELSCHLQL</sequence>
<dbReference type="EMBL" id="CDMZ01000476">
    <property type="protein sequence ID" value="CEM15120.1"/>
    <property type="molecule type" value="Genomic_DNA"/>
</dbReference>
<feature type="compositionally biased region" description="Basic and acidic residues" evidence="1">
    <location>
        <begin position="279"/>
        <end position="297"/>
    </location>
</feature>
<proteinExistence type="predicted"/>
<organism evidence="3">
    <name type="scientific">Chromera velia CCMP2878</name>
    <dbReference type="NCBI Taxonomy" id="1169474"/>
    <lineage>
        <taxon>Eukaryota</taxon>
        <taxon>Sar</taxon>
        <taxon>Alveolata</taxon>
        <taxon>Colpodellida</taxon>
        <taxon>Chromeraceae</taxon>
        <taxon>Chromera</taxon>
    </lineage>
</organism>
<evidence type="ECO:0000256" key="1">
    <source>
        <dbReference type="SAM" id="MobiDB-lite"/>
    </source>
</evidence>
<dbReference type="AlphaFoldDB" id="A0A0G4FMA2"/>